<evidence type="ECO:0000313" key="2">
    <source>
        <dbReference type="EMBL" id="TEB12870.1"/>
    </source>
</evidence>
<dbReference type="EMBL" id="QPFP01000442">
    <property type="protein sequence ID" value="TEB11750.1"/>
    <property type="molecule type" value="Genomic_DNA"/>
</dbReference>
<proteinExistence type="predicted"/>
<evidence type="ECO:0000313" key="3">
    <source>
        <dbReference type="Proteomes" id="UP000298030"/>
    </source>
</evidence>
<organism evidence="2 3">
    <name type="scientific">Coprinellus micaceus</name>
    <name type="common">Glistening ink-cap mushroom</name>
    <name type="synonym">Coprinus micaceus</name>
    <dbReference type="NCBI Taxonomy" id="71717"/>
    <lineage>
        <taxon>Eukaryota</taxon>
        <taxon>Fungi</taxon>
        <taxon>Dikarya</taxon>
        <taxon>Basidiomycota</taxon>
        <taxon>Agaricomycotina</taxon>
        <taxon>Agaricomycetes</taxon>
        <taxon>Agaricomycetidae</taxon>
        <taxon>Agaricales</taxon>
        <taxon>Agaricineae</taxon>
        <taxon>Psathyrellaceae</taxon>
        <taxon>Coprinellus</taxon>
    </lineage>
</organism>
<dbReference type="AlphaFoldDB" id="A0A4Y7RVT3"/>
<protein>
    <submittedName>
        <fullName evidence="2">Uncharacterized protein</fullName>
    </submittedName>
</protein>
<gene>
    <name evidence="2" type="ORF">FA13DRAFT_1805898</name>
    <name evidence="1" type="ORF">FA13DRAFT_1806053</name>
</gene>
<sequence length="171" mass="19386">MGFQPSRTQLQSLLHPRLFASNERRQRSFRYFLRCAPSSLDEFSLAPSRRLQKVKKASSEFISLKAQVERNRLPLAAYPTFWISEKGKALKVKDFGIRLYYDSPSGTYNSKEFRELSPVDATKALYRAASGQSTYILCVVGIGESERSAPYIKRVLVHSLSSPCSLCHQVS</sequence>
<dbReference type="Gene3D" id="3.10.20.10">
    <property type="match status" value="1"/>
</dbReference>
<dbReference type="STRING" id="71717.A0A4Y7RVT3"/>
<dbReference type="EMBL" id="QPFP01000427">
    <property type="protein sequence ID" value="TEB12870.1"/>
    <property type="molecule type" value="Genomic_DNA"/>
</dbReference>
<dbReference type="Proteomes" id="UP000298030">
    <property type="component" value="Unassembled WGS sequence"/>
</dbReference>
<reference evidence="2 3" key="1">
    <citation type="journal article" date="2019" name="Nat. Ecol. Evol.">
        <title>Megaphylogeny resolves global patterns of mushroom evolution.</title>
        <authorList>
            <person name="Varga T."/>
            <person name="Krizsan K."/>
            <person name="Foldi C."/>
            <person name="Dima B."/>
            <person name="Sanchez-Garcia M."/>
            <person name="Sanchez-Ramirez S."/>
            <person name="Szollosi G.J."/>
            <person name="Szarkandi J.G."/>
            <person name="Papp V."/>
            <person name="Albert L."/>
            <person name="Andreopoulos W."/>
            <person name="Angelini C."/>
            <person name="Antonin V."/>
            <person name="Barry K.W."/>
            <person name="Bougher N.L."/>
            <person name="Buchanan P."/>
            <person name="Buyck B."/>
            <person name="Bense V."/>
            <person name="Catcheside P."/>
            <person name="Chovatia M."/>
            <person name="Cooper J."/>
            <person name="Damon W."/>
            <person name="Desjardin D."/>
            <person name="Finy P."/>
            <person name="Geml J."/>
            <person name="Haridas S."/>
            <person name="Hughes K."/>
            <person name="Justo A."/>
            <person name="Karasinski D."/>
            <person name="Kautmanova I."/>
            <person name="Kiss B."/>
            <person name="Kocsube S."/>
            <person name="Kotiranta H."/>
            <person name="LaButti K.M."/>
            <person name="Lechner B.E."/>
            <person name="Liimatainen K."/>
            <person name="Lipzen A."/>
            <person name="Lukacs Z."/>
            <person name="Mihaltcheva S."/>
            <person name="Morgado L.N."/>
            <person name="Niskanen T."/>
            <person name="Noordeloos M.E."/>
            <person name="Ohm R.A."/>
            <person name="Ortiz-Santana B."/>
            <person name="Ovrebo C."/>
            <person name="Racz N."/>
            <person name="Riley R."/>
            <person name="Savchenko A."/>
            <person name="Shiryaev A."/>
            <person name="Soop K."/>
            <person name="Spirin V."/>
            <person name="Szebenyi C."/>
            <person name="Tomsovsky M."/>
            <person name="Tulloss R.E."/>
            <person name="Uehling J."/>
            <person name="Grigoriev I.V."/>
            <person name="Vagvolgyi C."/>
            <person name="Papp T."/>
            <person name="Martin F.M."/>
            <person name="Miettinen O."/>
            <person name="Hibbett D.S."/>
            <person name="Nagy L.G."/>
        </authorList>
    </citation>
    <scope>NUCLEOTIDE SEQUENCE [LARGE SCALE GENOMIC DNA]</scope>
    <source>
        <strain evidence="2 3">FP101781</strain>
    </source>
</reference>
<evidence type="ECO:0000313" key="1">
    <source>
        <dbReference type="EMBL" id="TEB11750.1"/>
    </source>
</evidence>
<name>A0A4Y7RVT3_COPMI</name>
<accession>A0A4Y7RVT3</accession>
<dbReference type="OrthoDB" id="1294322at2759"/>
<keyword evidence="3" id="KW-1185">Reference proteome</keyword>
<comment type="caution">
    <text evidence="2">The sequence shown here is derived from an EMBL/GenBank/DDBJ whole genome shotgun (WGS) entry which is preliminary data.</text>
</comment>